<name>A0A0E9VE90_ANGAN</name>
<evidence type="ECO:0000313" key="2">
    <source>
        <dbReference type="EMBL" id="JAH76316.1"/>
    </source>
</evidence>
<protein>
    <submittedName>
        <fullName evidence="2">Uncharacterized protein</fullName>
    </submittedName>
</protein>
<evidence type="ECO:0000256" key="1">
    <source>
        <dbReference type="SAM" id="MobiDB-lite"/>
    </source>
</evidence>
<proteinExistence type="predicted"/>
<accession>A0A0E9VE90</accession>
<sequence length="30" mass="3315">MTASRKQLSAAGHRRARKVYVSPGCDGHHH</sequence>
<dbReference type="AlphaFoldDB" id="A0A0E9VE90"/>
<reference evidence="2" key="2">
    <citation type="journal article" date="2015" name="Fish Shellfish Immunol.">
        <title>Early steps in the European eel (Anguilla anguilla)-Vibrio vulnificus interaction in the gills: Role of the RtxA13 toxin.</title>
        <authorList>
            <person name="Callol A."/>
            <person name="Pajuelo D."/>
            <person name="Ebbesson L."/>
            <person name="Teles M."/>
            <person name="MacKenzie S."/>
            <person name="Amaro C."/>
        </authorList>
    </citation>
    <scope>NUCLEOTIDE SEQUENCE</scope>
</reference>
<organism evidence="2">
    <name type="scientific">Anguilla anguilla</name>
    <name type="common">European freshwater eel</name>
    <name type="synonym">Muraena anguilla</name>
    <dbReference type="NCBI Taxonomy" id="7936"/>
    <lineage>
        <taxon>Eukaryota</taxon>
        <taxon>Metazoa</taxon>
        <taxon>Chordata</taxon>
        <taxon>Craniata</taxon>
        <taxon>Vertebrata</taxon>
        <taxon>Euteleostomi</taxon>
        <taxon>Actinopterygii</taxon>
        <taxon>Neopterygii</taxon>
        <taxon>Teleostei</taxon>
        <taxon>Anguilliformes</taxon>
        <taxon>Anguillidae</taxon>
        <taxon>Anguilla</taxon>
    </lineage>
</organism>
<dbReference type="EMBL" id="GBXM01032261">
    <property type="protein sequence ID" value="JAH76316.1"/>
    <property type="molecule type" value="Transcribed_RNA"/>
</dbReference>
<feature type="region of interest" description="Disordered" evidence="1">
    <location>
        <begin position="1"/>
        <end position="30"/>
    </location>
</feature>
<reference evidence="2" key="1">
    <citation type="submission" date="2014-11" db="EMBL/GenBank/DDBJ databases">
        <authorList>
            <person name="Amaro Gonzalez C."/>
        </authorList>
    </citation>
    <scope>NUCLEOTIDE SEQUENCE</scope>
</reference>